<dbReference type="PRINTS" id="PR01036">
    <property type="entry name" value="TCRTETB"/>
</dbReference>
<reference evidence="9 10" key="1">
    <citation type="submission" date="2018-07" db="EMBL/GenBank/DDBJ databases">
        <authorList>
            <person name="Quirk P.G."/>
            <person name="Krulwich T.A."/>
        </authorList>
    </citation>
    <scope>NUCLEOTIDE SEQUENCE [LARGE SCALE GENOMIC DNA]</scope>
    <source>
        <strain evidence="9 10">CC-BB4</strain>
    </source>
</reference>
<name>A0A345ZY14_9HYPH</name>
<keyword evidence="4 7" id="KW-0812">Transmembrane</keyword>
<dbReference type="PANTHER" id="PTHR23501:SF174">
    <property type="entry name" value="MULTIDRUG EXPORT PROTEIN EMRB-RELATED"/>
    <property type="match status" value="1"/>
</dbReference>
<dbReference type="PROSITE" id="PS50850">
    <property type="entry name" value="MFS"/>
    <property type="match status" value="1"/>
</dbReference>
<evidence type="ECO:0000313" key="10">
    <source>
        <dbReference type="Proteomes" id="UP000254889"/>
    </source>
</evidence>
<proteinExistence type="predicted"/>
<dbReference type="InterPro" id="IPR036259">
    <property type="entry name" value="MFS_trans_sf"/>
</dbReference>
<feature type="transmembrane region" description="Helical" evidence="7">
    <location>
        <begin position="284"/>
        <end position="305"/>
    </location>
</feature>
<evidence type="ECO:0000256" key="4">
    <source>
        <dbReference type="ARBA" id="ARBA00022692"/>
    </source>
</evidence>
<dbReference type="PANTHER" id="PTHR23501">
    <property type="entry name" value="MAJOR FACILITATOR SUPERFAMILY"/>
    <property type="match status" value="1"/>
</dbReference>
<dbReference type="NCBIfam" id="TIGR00711">
    <property type="entry name" value="efflux_EmrB"/>
    <property type="match status" value="1"/>
</dbReference>
<accession>A0A345ZY14</accession>
<evidence type="ECO:0000256" key="6">
    <source>
        <dbReference type="ARBA" id="ARBA00023136"/>
    </source>
</evidence>
<dbReference type="SUPFAM" id="SSF103473">
    <property type="entry name" value="MFS general substrate transporter"/>
    <property type="match status" value="1"/>
</dbReference>
<evidence type="ECO:0000256" key="2">
    <source>
        <dbReference type="ARBA" id="ARBA00022448"/>
    </source>
</evidence>
<dbReference type="RefSeq" id="WP_115692190.1">
    <property type="nucleotide sequence ID" value="NZ_CP031417.1"/>
</dbReference>
<feature type="transmembrane region" description="Helical" evidence="7">
    <location>
        <begin position="378"/>
        <end position="403"/>
    </location>
</feature>
<dbReference type="Pfam" id="PF07690">
    <property type="entry name" value="MFS_1"/>
    <property type="match status" value="1"/>
</dbReference>
<dbReference type="InterPro" id="IPR011701">
    <property type="entry name" value="MFS"/>
</dbReference>
<keyword evidence="3" id="KW-1003">Cell membrane</keyword>
<evidence type="ECO:0000313" key="9">
    <source>
        <dbReference type="EMBL" id="AXK81811.1"/>
    </source>
</evidence>
<evidence type="ECO:0000256" key="5">
    <source>
        <dbReference type="ARBA" id="ARBA00022989"/>
    </source>
</evidence>
<feature type="domain" description="Major facilitator superfamily (MFS) profile" evidence="8">
    <location>
        <begin position="21"/>
        <end position="524"/>
    </location>
</feature>
<organism evidence="9 10">
    <name type="scientific">Pseudolabrys taiwanensis</name>
    <dbReference type="NCBI Taxonomy" id="331696"/>
    <lineage>
        <taxon>Bacteria</taxon>
        <taxon>Pseudomonadati</taxon>
        <taxon>Pseudomonadota</taxon>
        <taxon>Alphaproteobacteria</taxon>
        <taxon>Hyphomicrobiales</taxon>
        <taxon>Xanthobacteraceae</taxon>
        <taxon>Pseudolabrys</taxon>
    </lineage>
</organism>
<feature type="transmembrane region" description="Helical" evidence="7">
    <location>
        <begin position="20"/>
        <end position="39"/>
    </location>
</feature>
<keyword evidence="10" id="KW-1185">Reference proteome</keyword>
<evidence type="ECO:0000256" key="3">
    <source>
        <dbReference type="ARBA" id="ARBA00022475"/>
    </source>
</evidence>
<dbReference type="Gene3D" id="1.20.1250.20">
    <property type="entry name" value="MFS general substrate transporter like domains"/>
    <property type="match status" value="1"/>
</dbReference>
<feature type="transmembrane region" description="Helical" evidence="7">
    <location>
        <begin position="246"/>
        <end position="263"/>
    </location>
</feature>
<feature type="transmembrane region" description="Helical" evidence="7">
    <location>
        <begin position="349"/>
        <end position="366"/>
    </location>
</feature>
<evidence type="ECO:0000256" key="1">
    <source>
        <dbReference type="ARBA" id="ARBA00004651"/>
    </source>
</evidence>
<feature type="transmembrane region" description="Helical" evidence="7">
    <location>
        <begin position="87"/>
        <end position="106"/>
    </location>
</feature>
<feature type="transmembrane region" description="Helical" evidence="7">
    <location>
        <begin position="317"/>
        <end position="337"/>
    </location>
</feature>
<dbReference type="AlphaFoldDB" id="A0A345ZY14"/>
<keyword evidence="5 7" id="KW-1133">Transmembrane helix</keyword>
<gene>
    <name evidence="9" type="ORF">DW352_15545</name>
</gene>
<dbReference type="InterPro" id="IPR020846">
    <property type="entry name" value="MFS_dom"/>
</dbReference>
<dbReference type="GO" id="GO:0022857">
    <property type="term" value="F:transmembrane transporter activity"/>
    <property type="evidence" value="ECO:0007669"/>
    <property type="project" value="InterPro"/>
</dbReference>
<sequence length="532" mass="57916">MSQGQWDRSRSAAGDRNPWLIATVVSIATFMLVLDTSIANVALRDIAGSLGSGLDEATWVITTYLVANVVIIPISGWLAGIVGRKRYYMLCVATFTVASFLCGLAWNLQSLLLFRILQGLSGGGMAPSEQAILADSFPPEKRSQAFALYGVAVIIAPTVGPTLGGFITDNFSWHWIFFINGPFGIISLSLTQWLLVEPDALKKERREKLRGGLRVDWIGMVLVVLWLGCQEIVLDRGQQDDWFSSGVILGFTAVAVLAFALFLPWELSRRDPIVDVRLVFSRQFGMSFVIMMSVGAVLFGSTQILPQLLQTSFDYTAYLSGLSMMPGGLGMLIMMPLAGAVAGWIQPKYLIATGMAVIAVAMWHMTNLAPDATFGFFAWARVFQMIGLPFLFIPINAVAYAGLRPEDTNQASALINMARNLGGSFGISLANTVIAQRSQFHQSRLVENVYPASQAYQHVSRQVTDYFLAQGMPRPQAQALATGWIGQAVGSQATLLAYIDVFWVSALFAATMVPLVLLLLRPTPVGRVASAH</sequence>
<comment type="subcellular location">
    <subcellularLocation>
        <location evidence="1">Cell membrane</location>
        <topology evidence="1">Multi-pass membrane protein</topology>
    </subcellularLocation>
</comment>
<feature type="transmembrane region" description="Helical" evidence="7">
    <location>
        <begin position="173"/>
        <end position="196"/>
    </location>
</feature>
<feature type="transmembrane region" description="Helical" evidence="7">
    <location>
        <begin position="146"/>
        <end position="167"/>
    </location>
</feature>
<dbReference type="InterPro" id="IPR004638">
    <property type="entry name" value="EmrB-like"/>
</dbReference>
<feature type="transmembrane region" description="Helical" evidence="7">
    <location>
        <begin position="59"/>
        <end position="80"/>
    </location>
</feature>
<keyword evidence="6 7" id="KW-0472">Membrane</keyword>
<keyword evidence="2" id="KW-0813">Transport</keyword>
<dbReference type="GO" id="GO:0005886">
    <property type="term" value="C:plasma membrane"/>
    <property type="evidence" value="ECO:0007669"/>
    <property type="project" value="UniProtKB-SubCell"/>
</dbReference>
<dbReference type="OrthoDB" id="9812221at2"/>
<dbReference type="KEGG" id="ptaw:DW352_15545"/>
<dbReference type="Gene3D" id="1.20.1720.10">
    <property type="entry name" value="Multidrug resistance protein D"/>
    <property type="match status" value="1"/>
</dbReference>
<feature type="transmembrane region" description="Helical" evidence="7">
    <location>
        <begin position="495"/>
        <end position="520"/>
    </location>
</feature>
<protein>
    <submittedName>
        <fullName evidence="9">MFS transporter</fullName>
    </submittedName>
</protein>
<dbReference type="EMBL" id="CP031417">
    <property type="protein sequence ID" value="AXK81811.1"/>
    <property type="molecule type" value="Genomic_DNA"/>
</dbReference>
<evidence type="ECO:0000259" key="8">
    <source>
        <dbReference type="PROSITE" id="PS50850"/>
    </source>
</evidence>
<dbReference type="Proteomes" id="UP000254889">
    <property type="component" value="Chromosome"/>
</dbReference>
<dbReference type="CDD" id="cd17503">
    <property type="entry name" value="MFS_LmrB_MDR_like"/>
    <property type="match status" value="1"/>
</dbReference>
<evidence type="ECO:0000256" key="7">
    <source>
        <dbReference type="SAM" id="Phobius"/>
    </source>
</evidence>